<dbReference type="PaxDb" id="1123384-AJ81_03895"/>
<feature type="repeat" description="WD" evidence="3">
    <location>
        <begin position="29"/>
        <end position="70"/>
    </location>
</feature>
<protein>
    <submittedName>
        <fullName evidence="5">Uncharacterized protein</fullName>
    </submittedName>
</protein>
<dbReference type="STRING" id="1123384.AJ81_03895"/>
<dbReference type="PROSITE" id="PS00678">
    <property type="entry name" value="WD_REPEATS_1"/>
    <property type="match status" value="1"/>
</dbReference>
<dbReference type="EMBL" id="CP007141">
    <property type="protein sequence ID" value="AJC74697.1"/>
    <property type="molecule type" value="Genomic_DNA"/>
</dbReference>
<dbReference type="InterPro" id="IPR015943">
    <property type="entry name" value="WD40/YVTN_repeat-like_dom_sf"/>
</dbReference>
<dbReference type="Proteomes" id="UP000077469">
    <property type="component" value="Chromosome"/>
</dbReference>
<sequence length="206" mass="22327">MRSLNVLILVLVFVCSTFALVQDITRPVLSIAAGPVVSLVISPDSKYILVGTQDGNVKILDAQTNQQVGETIRCGATVYGLAIEASGKYFVTGLGDGSIIVWDFETRQKIRSWSAHNFTVRSVAISPDGKYIAAGSYDSTVSIWELETGELVQTLVGHKDWVHTVAFTPDRKYCLASLSSSGGWVRGLIFISTCVIIIAWKLCHSA</sequence>
<keyword evidence="4" id="KW-1133">Transmembrane helix</keyword>
<evidence type="ECO:0000256" key="2">
    <source>
        <dbReference type="ARBA" id="ARBA00022737"/>
    </source>
</evidence>
<dbReference type="PROSITE" id="PS50082">
    <property type="entry name" value="WD_REPEATS_2"/>
    <property type="match status" value="3"/>
</dbReference>
<dbReference type="AlphaFoldDB" id="A0A0X1KTP2"/>
<name>A0A0X1KTP2_9THEM</name>
<evidence type="ECO:0000256" key="4">
    <source>
        <dbReference type="SAM" id="Phobius"/>
    </source>
</evidence>
<dbReference type="KEGG" id="phy:AJ81_03895"/>
<evidence type="ECO:0000313" key="5">
    <source>
        <dbReference type="EMBL" id="AJC74697.1"/>
    </source>
</evidence>
<dbReference type="RefSeq" id="WP_031505244.1">
    <property type="nucleotide sequence ID" value="NC_022795.1"/>
</dbReference>
<dbReference type="PANTHER" id="PTHR19848">
    <property type="entry name" value="WD40 REPEAT PROTEIN"/>
    <property type="match status" value="1"/>
</dbReference>
<feature type="repeat" description="WD" evidence="3">
    <location>
        <begin position="113"/>
        <end position="154"/>
    </location>
</feature>
<dbReference type="InterPro" id="IPR011047">
    <property type="entry name" value="Quinoprotein_ADH-like_sf"/>
</dbReference>
<evidence type="ECO:0000313" key="6">
    <source>
        <dbReference type="Proteomes" id="UP000077469"/>
    </source>
</evidence>
<dbReference type="InterPro" id="IPR019775">
    <property type="entry name" value="WD40_repeat_CS"/>
</dbReference>
<accession>A0A0X1KTP2</accession>
<keyword evidence="6" id="KW-1185">Reference proteome</keyword>
<dbReference type="PATRIC" id="fig|1123384.7.peg.762"/>
<gene>
    <name evidence="5" type="ORF">AJ81_03895</name>
</gene>
<evidence type="ECO:0000256" key="3">
    <source>
        <dbReference type="PROSITE-ProRule" id="PRU00221"/>
    </source>
</evidence>
<keyword evidence="4" id="KW-0812">Transmembrane</keyword>
<dbReference type="Pfam" id="PF00400">
    <property type="entry name" value="WD40"/>
    <property type="match status" value="4"/>
</dbReference>
<dbReference type="PROSITE" id="PS50294">
    <property type="entry name" value="WD_REPEATS_REGION"/>
    <property type="match status" value="1"/>
</dbReference>
<evidence type="ECO:0000256" key="1">
    <source>
        <dbReference type="ARBA" id="ARBA00022574"/>
    </source>
</evidence>
<proteinExistence type="predicted"/>
<keyword evidence="2" id="KW-0677">Repeat</keyword>
<dbReference type="InterPro" id="IPR001680">
    <property type="entry name" value="WD40_rpt"/>
</dbReference>
<dbReference type="Gene3D" id="2.130.10.10">
    <property type="entry name" value="YVTN repeat-like/Quinoprotein amine dehydrogenase"/>
    <property type="match status" value="1"/>
</dbReference>
<keyword evidence="4" id="KW-0472">Membrane</keyword>
<feature type="repeat" description="WD" evidence="3">
    <location>
        <begin position="78"/>
        <end position="112"/>
    </location>
</feature>
<dbReference type="SUPFAM" id="SSF50998">
    <property type="entry name" value="Quinoprotein alcohol dehydrogenase-like"/>
    <property type="match status" value="1"/>
</dbReference>
<dbReference type="SMART" id="SM00320">
    <property type="entry name" value="WD40"/>
    <property type="match status" value="4"/>
</dbReference>
<feature type="transmembrane region" description="Helical" evidence="4">
    <location>
        <begin position="184"/>
        <end position="203"/>
    </location>
</feature>
<keyword evidence="1 3" id="KW-0853">WD repeat</keyword>
<organism evidence="5 6">
    <name type="scientific">Pseudothermotoga hypogea DSM 11164 = NBRC 106472</name>
    <dbReference type="NCBI Taxonomy" id="1123384"/>
    <lineage>
        <taxon>Bacteria</taxon>
        <taxon>Thermotogati</taxon>
        <taxon>Thermotogota</taxon>
        <taxon>Thermotogae</taxon>
        <taxon>Thermotogales</taxon>
        <taxon>Thermotogaceae</taxon>
        <taxon>Pseudothermotoga</taxon>
    </lineage>
</organism>
<reference evidence="5 6" key="1">
    <citation type="submission" date="2014-01" db="EMBL/GenBank/DDBJ databases">
        <title>Genome sequencing of Thermotog hypogea.</title>
        <authorList>
            <person name="Zhang X."/>
            <person name="Alvare G."/>
            <person name="Fristensky B."/>
            <person name="Chen L."/>
            <person name="Suen T."/>
            <person name="Chen Q."/>
            <person name="Ma K."/>
        </authorList>
    </citation>
    <scope>NUCLEOTIDE SEQUENCE [LARGE SCALE GENOMIC DNA]</scope>
    <source>
        <strain evidence="5 6">DSM 11164</strain>
    </source>
</reference>
<dbReference type="PANTHER" id="PTHR19848:SF8">
    <property type="entry name" value="F-BOX AND WD REPEAT DOMAIN CONTAINING 7"/>
    <property type="match status" value="1"/>
</dbReference>